<gene>
    <name evidence="1" type="ORF">MCHLDSM_01220</name>
</gene>
<name>A0A0J6WLL0_9MYCO</name>
<reference evidence="1 2" key="1">
    <citation type="journal article" date="2015" name="Genome Biol. Evol.">
        <title>Characterization of Three Mycobacterium spp. with Potential Use in Bioremediation by Genome Sequencing and Comparative Genomics.</title>
        <authorList>
            <person name="Das S."/>
            <person name="Pettersson B.M."/>
            <person name="Behra P.R."/>
            <person name="Ramesh M."/>
            <person name="Dasgupta S."/>
            <person name="Bhattacharya A."/>
            <person name="Kirsebom L.A."/>
        </authorList>
    </citation>
    <scope>NUCLEOTIDE SEQUENCE [LARGE SCALE GENOMIC DNA]</scope>
    <source>
        <strain evidence="1 2">DSM 43826</strain>
    </source>
</reference>
<evidence type="ECO:0000313" key="1">
    <source>
        <dbReference type="EMBL" id="KMO82597.1"/>
    </source>
</evidence>
<protein>
    <submittedName>
        <fullName evidence="1">Uncharacterized protein</fullName>
    </submittedName>
</protein>
<organism evidence="1 2">
    <name type="scientific">Mycolicibacterium chlorophenolicum</name>
    <dbReference type="NCBI Taxonomy" id="37916"/>
    <lineage>
        <taxon>Bacteria</taxon>
        <taxon>Bacillati</taxon>
        <taxon>Actinomycetota</taxon>
        <taxon>Actinomycetes</taxon>
        <taxon>Mycobacteriales</taxon>
        <taxon>Mycobacteriaceae</taxon>
        <taxon>Mycolicibacterium</taxon>
    </lineage>
</organism>
<proteinExistence type="predicted"/>
<comment type="caution">
    <text evidence="1">The sequence shown here is derived from an EMBL/GenBank/DDBJ whole genome shotgun (WGS) entry which is preliminary data.</text>
</comment>
<dbReference type="PATRIC" id="fig|37916.4.peg.1104"/>
<sequence length="70" mass="7518">MFTVKDVADACGLPQPVVAQLVPRTWTAEGWMYTGEQVEAAVSIAEEFRARSADGNGGEVPPSHDGPQCW</sequence>
<accession>A0A0J6WLL0</accession>
<dbReference type="EMBL" id="JYNL01000009">
    <property type="protein sequence ID" value="KMO82597.1"/>
    <property type="molecule type" value="Genomic_DNA"/>
</dbReference>
<dbReference type="Proteomes" id="UP000036513">
    <property type="component" value="Unassembled WGS sequence"/>
</dbReference>
<keyword evidence="2" id="KW-1185">Reference proteome</keyword>
<evidence type="ECO:0000313" key="2">
    <source>
        <dbReference type="Proteomes" id="UP000036513"/>
    </source>
</evidence>
<dbReference type="AlphaFoldDB" id="A0A0J6WLL0"/>